<evidence type="ECO:0000256" key="1">
    <source>
        <dbReference type="ARBA" id="ARBA00022491"/>
    </source>
</evidence>
<dbReference type="AlphaFoldDB" id="A0A1Y4LBL8"/>
<proteinExistence type="predicted"/>
<gene>
    <name evidence="6" type="ORF">B5F17_02630</name>
</gene>
<evidence type="ECO:0000259" key="5">
    <source>
        <dbReference type="PROSITE" id="PS50932"/>
    </source>
</evidence>
<feature type="domain" description="HTH lacI-type" evidence="5">
    <location>
        <begin position="2"/>
        <end position="56"/>
    </location>
</feature>
<dbReference type="SMART" id="SM00354">
    <property type="entry name" value="HTH_LACI"/>
    <property type="match status" value="1"/>
</dbReference>
<evidence type="ECO:0000313" key="6">
    <source>
        <dbReference type="EMBL" id="OUP54124.1"/>
    </source>
</evidence>
<dbReference type="GO" id="GO:0000976">
    <property type="term" value="F:transcription cis-regulatory region binding"/>
    <property type="evidence" value="ECO:0007669"/>
    <property type="project" value="TreeGrafter"/>
</dbReference>
<dbReference type="RefSeq" id="WP_087370484.1">
    <property type="nucleotide sequence ID" value="NZ_NFKK01000002.1"/>
</dbReference>
<dbReference type="SUPFAM" id="SSF47413">
    <property type="entry name" value="lambda repressor-like DNA-binding domains"/>
    <property type="match status" value="1"/>
</dbReference>
<name>A0A1Y4LBL8_9FIRM</name>
<dbReference type="Proteomes" id="UP000195897">
    <property type="component" value="Unassembled WGS sequence"/>
</dbReference>
<dbReference type="InterPro" id="IPR001761">
    <property type="entry name" value="Peripla_BP/Lac1_sug-bd_dom"/>
</dbReference>
<evidence type="ECO:0000256" key="4">
    <source>
        <dbReference type="ARBA" id="ARBA00023163"/>
    </source>
</evidence>
<dbReference type="PRINTS" id="PR00036">
    <property type="entry name" value="HTHLACI"/>
</dbReference>
<dbReference type="CDD" id="cd06267">
    <property type="entry name" value="PBP1_LacI_sugar_binding-like"/>
    <property type="match status" value="1"/>
</dbReference>
<dbReference type="SUPFAM" id="SSF53822">
    <property type="entry name" value="Periplasmic binding protein-like I"/>
    <property type="match status" value="1"/>
</dbReference>
<dbReference type="Pfam" id="PF00532">
    <property type="entry name" value="Peripla_BP_1"/>
    <property type="match status" value="1"/>
</dbReference>
<dbReference type="PANTHER" id="PTHR30146">
    <property type="entry name" value="LACI-RELATED TRANSCRIPTIONAL REPRESSOR"/>
    <property type="match status" value="1"/>
</dbReference>
<dbReference type="PROSITE" id="PS00356">
    <property type="entry name" value="HTH_LACI_1"/>
    <property type="match status" value="1"/>
</dbReference>
<dbReference type="PANTHER" id="PTHR30146:SF148">
    <property type="entry name" value="HTH-TYPE TRANSCRIPTIONAL REPRESSOR PURR-RELATED"/>
    <property type="match status" value="1"/>
</dbReference>
<dbReference type="PROSITE" id="PS50932">
    <property type="entry name" value="HTH_LACI_2"/>
    <property type="match status" value="1"/>
</dbReference>
<keyword evidence="4" id="KW-0804">Transcription</keyword>
<evidence type="ECO:0000256" key="2">
    <source>
        <dbReference type="ARBA" id="ARBA00023015"/>
    </source>
</evidence>
<protein>
    <submittedName>
        <fullName evidence="6">LacI family transcriptional regulator</fullName>
    </submittedName>
</protein>
<comment type="caution">
    <text evidence="6">The sequence shown here is derived from an EMBL/GenBank/DDBJ whole genome shotgun (WGS) entry which is preliminary data.</text>
</comment>
<keyword evidence="2" id="KW-0805">Transcription regulation</keyword>
<organism evidence="6 7">
    <name type="scientific">Butyricicoccus pullicaecorum</name>
    <dbReference type="NCBI Taxonomy" id="501571"/>
    <lineage>
        <taxon>Bacteria</taxon>
        <taxon>Bacillati</taxon>
        <taxon>Bacillota</taxon>
        <taxon>Clostridia</taxon>
        <taxon>Eubacteriales</taxon>
        <taxon>Butyricicoccaceae</taxon>
        <taxon>Butyricicoccus</taxon>
    </lineage>
</organism>
<evidence type="ECO:0000256" key="3">
    <source>
        <dbReference type="ARBA" id="ARBA00023125"/>
    </source>
</evidence>
<dbReference type="EMBL" id="NFKK01000002">
    <property type="protein sequence ID" value="OUP54124.1"/>
    <property type="molecule type" value="Genomic_DNA"/>
</dbReference>
<dbReference type="GO" id="GO:0003700">
    <property type="term" value="F:DNA-binding transcription factor activity"/>
    <property type="evidence" value="ECO:0007669"/>
    <property type="project" value="TreeGrafter"/>
</dbReference>
<accession>A0A1Y4LBL8</accession>
<evidence type="ECO:0000313" key="7">
    <source>
        <dbReference type="Proteomes" id="UP000195897"/>
    </source>
</evidence>
<reference evidence="7" key="1">
    <citation type="submission" date="2017-04" db="EMBL/GenBank/DDBJ databases">
        <title>Function of individual gut microbiota members based on whole genome sequencing of pure cultures obtained from chicken caecum.</title>
        <authorList>
            <person name="Medvecky M."/>
            <person name="Cejkova D."/>
            <person name="Polansky O."/>
            <person name="Karasova D."/>
            <person name="Kubasova T."/>
            <person name="Cizek A."/>
            <person name="Rychlik I."/>
        </authorList>
    </citation>
    <scope>NUCLEOTIDE SEQUENCE [LARGE SCALE GENOMIC DNA]</scope>
    <source>
        <strain evidence="7">An180</strain>
    </source>
</reference>
<dbReference type="Gene3D" id="1.10.260.40">
    <property type="entry name" value="lambda repressor-like DNA-binding domains"/>
    <property type="match status" value="1"/>
</dbReference>
<keyword evidence="3" id="KW-0238">DNA-binding</keyword>
<dbReference type="InterPro" id="IPR000843">
    <property type="entry name" value="HTH_LacI"/>
</dbReference>
<sequence>MVTIQDIAEIAGVSKATVSRVINRTGYVNEKTRERVQAVIDQYHYSPSASAVNLSRRETNTIGVIVPEIANTFFGELLHGIGEVIDQTDFTSFYFDSDNNSDKEERAILALEQQRVRGLLITPAQDSDAAVNRRLYSYLERLNVPTVVVDRDFPGSKWDGVFFENYQSGYCAAEALIAAGNRTLGMITGDLRLKIARERYEGFLQAAQDGGCPVSEQHIYQGDFTIEGAYAAAKRMLESDDRPQAVLTSNNLTSLGFLKAVTEKGMQIGRDIAVIGIDHIPELDILNYGFSCVARDTVQMGRLAMQVLLERMQNPDKQRQICMIPHRLILKGSEKMDA</sequence>
<dbReference type="Pfam" id="PF00356">
    <property type="entry name" value="LacI"/>
    <property type="match status" value="1"/>
</dbReference>
<dbReference type="InterPro" id="IPR010982">
    <property type="entry name" value="Lambda_DNA-bd_dom_sf"/>
</dbReference>
<dbReference type="Gene3D" id="3.40.50.2300">
    <property type="match status" value="2"/>
</dbReference>
<keyword evidence="1" id="KW-0678">Repressor</keyword>
<dbReference type="CDD" id="cd01392">
    <property type="entry name" value="HTH_LacI"/>
    <property type="match status" value="1"/>
</dbReference>
<dbReference type="InterPro" id="IPR028082">
    <property type="entry name" value="Peripla_BP_I"/>
</dbReference>